<accession>A0ABT2FXQ2</accession>
<dbReference type="Pfam" id="PF14333">
    <property type="entry name" value="DUF4389"/>
    <property type="match status" value="2"/>
</dbReference>
<feature type="transmembrane region" description="Helical" evidence="2">
    <location>
        <begin position="385"/>
        <end position="409"/>
    </location>
</feature>
<feature type="transmembrane region" description="Helical" evidence="2">
    <location>
        <begin position="416"/>
        <end position="435"/>
    </location>
</feature>
<keyword evidence="4" id="KW-1185">Reference proteome</keyword>
<name>A0ABT2FXQ2_9CORY</name>
<dbReference type="RefSeq" id="WP_259428003.1">
    <property type="nucleotide sequence ID" value="NZ_JANWTC010000006.1"/>
</dbReference>
<dbReference type="EMBL" id="JANWTC010000006">
    <property type="protein sequence ID" value="MCS5479936.1"/>
    <property type="molecule type" value="Genomic_DNA"/>
</dbReference>
<dbReference type="InterPro" id="IPR025498">
    <property type="entry name" value="DUF4389"/>
</dbReference>
<proteinExistence type="predicted"/>
<evidence type="ECO:0000313" key="3">
    <source>
        <dbReference type="EMBL" id="MCS5479936.1"/>
    </source>
</evidence>
<dbReference type="Proteomes" id="UP001205965">
    <property type="component" value="Unassembled WGS sequence"/>
</dbReference>
<feature type="transmembrane region" description="Helical" evidence="2">
    <location>
        <begin position="213"/>
        <end position="237"/>
    </location>
</feature>
<keyword evidence="2" id="KW-1133">Transmembrane helix</keyword>
<evidence type="ECO:0000313" key="4">
    <source>
        <dbReference type="Proteomes" id="UP001205965"/>
    </source>
</evidence>
<gene>
    <name evidence="3" type="ORF">NYP18_09740</name>
</gene>
<evidence type="ECO:0000256" key="1">
    <source>
        <dbReference type="SAM" id="MobiDB-lite"/>
    </source>
</evidence>
<feature type="region of interest" description="Disordered" evidence="1">
    <location>
        <begin position="474"/>
        <end position="505"/>
    </location>
</feature>
<protein>
    <submittedName>
        <fullName evidence="3">DUF4389 domain-containing protein</fullName>
    </submittedName>
</protein>
<keyword evidence="2" id="KW-0812">Transmembrane</keyword>
<feature type="transmembrane region" description="Helical" evidence="2">
    <location>
        <begin position="289"/>
        <end position="319"/>
    </location>
</feature>
<organism evidence="3 4">
    <name type="scientific">Corynebacterium lemuris</name>
    <dbReference type="NCBI Taxonomy" id="1859292"/>
    <lineage>
        <taxon>Bacteria</taxon>
        <taxon>Bacillati</taxon>
        <taxon>Actinomycetota</taxon>
        <taxon>Actinomycetes</taxon>
        <taxon>Mycobacteriales</taxon>
        <taxon>Corynebacteriaceae</taxon>
        <taxon>Corynebacterium</taxon>
    </lineage>
</organism>
<feature type="compositionally biased region" description="Polar residues" evidence="1">
    <location>
        <begin position="490"/>
        <end position="505"/>
    </location>
</feature>
<evidence type="ECO:0000256" key="2">
    <source>
        <dbReference type="SAM" id="Phobius"/>
    </source>
</evidence>
<feature type="region of interest" description="Disordered" evidence="1">
    <location>
        <begin position="240"/>
        <end position="261"/>
    </location>
</feature>
<reference evidence="3 4" key="1">
    <citation type="submission" date="2022-08" db="EMBL/GenBank/DDBJ databases">
        <title>YIM 101645 draft genome.</title>
        <authorList>
            <person name="Chen X."/>
        </authorList>
    </citation>
    <scope>NUCLEOTIDE SEQUENCE [LARGE SCALE GENOMIC DNA]</scope>
    <source>
        <strain evidence="3 4">YIM 101645</strain>
    </source>
</reference>
<sequence length="505" mass="54149">MKPLNWVLLVAGVLLTALGLSLTVGAAIIMGADSAQQDGQYLTMDSQRYQSTGHAITTPSLVLNPRDSGMAGLPPLEELASLQVRVTPVVAEQPIFVGIADAFDVSAYLDDVPHAALGGVSWTQEGQLAGQWSWQSDARGELQETPGTRPPAAPADQNFWVASATGTGTQKLTFDLQEGQWTLVVMNADGTRPVWIDLQPGVRTELLGLVNPGMLITGVMGLLLGVPLLLLGTAGLGRDIDQGTPRRSTRPEAGLATNPAGDERPATYPLSFTGHPDERLSRGMWLIKWLLAIPHYLVLGLLWFALAVTTIAAGLTILFTGRYPRSWFAFSAGVLRWNWRVGFYGYSALGTDQYPPFTLASADYPAELAVDYPDRLSRGLVLVKWWLLAIPHLLIVGILTGSGGAIGIGSIRDNTGWGLSLLGLLVFIAAVALLFTGRYLPGLFNLIIGLNRWVYRVSTYTLLLHDDYPPFRLDQGPTDPTHPPVPAGSETVSGTPTPESPGSTG</sequence>
<keyword evidence="2" id="KW-0472">Membrane</keyword>
<comment type="caution">
    <text evidence="3">The sequence shown here is derived from an EMBL/GenBank/DDBJ whole genome shotgun (WGS) entry which is preliminary data.</text>
</comment>